<keyword evidence="1" id="KW-0472">Membrane</keyword>
<reference evidence="2 3" key="1">
    <citation type="submission" date="2020-02" db="EMBL/GenBank/DDBJ databases">
        <authorList>
            <person name="Ma Q."/>
            <person name="Huang Y."/>
            <person name="Song X."/>
            <person name="Pei D."/>
        </authorList>
    </citation>
    <scope>NUCLEOTIDE SEQUENCE [LARGE SCALE GENOMIC DNA]</scope>
    <source>
        <strain evidence="2">Sxm20200214</strain>
        <tissue evidence="2">Leaf</tissue>
    </source>
</reference>
<keyword evidence="3" id="KW-1185">Reference proteome</keyword>
<evidence type="ECO:0008006" key="4">
    <source>
        <dbReference type="Google" id="ProtNLM"/>
    </source>
</evidence>
<feature type="transmembrane region" description="Helical" evidence="1">
    <location>
        <begin position="44"/>
        <end position="68"/>
    </location>
</feature>
<organism evidence="2 3">
    <name type="scientific">Brassica carinata</name>
    <name type="common">Ethiopian mustard</name>
    <name type="synonym">Abyssinian cabbage</name>
    <dbReference type="NCBI Taxonomy" id="52824"/>
    <lineage>
        <taxon>Eukaryota</taxon>
        <taxon>Viridiplantae</taxon>
        <taxon>Streptophyta</taxon>
        <taxon>Embryophyta</taxon>
        <taxon>Tracheophyta</taxon>
        <taxon>Spermatophyta</taxon>
        <taxon>Magnoliopsida</taxon>
        <taxon>eudicotyledons</taxon>
        <taxon>Gunneridae</taxon>
        <taxon>Pentapetalae</taxon>
        <taxon>rosids</taxon>
        <taxon>malvids</taxon>
        <taxon>Brassicales</taxon>
        <taxon>Brassicaceae</taxon>
        <taxon>Brassiceae</taxon>
        <taxon>Brassica</taxon>
    </lineage>
</organism>
<dbReference type="AlphaFoldDB" id="A0A8X8AZ02"/>
<protein>
    <recommendedName>
        <fullName evidence="4">Transmembrane protein</fullName>
    </recommendedName>
</protein>
<name>A0A8X8AZ02_BRACI</name>
<gene>
    <name evidence="2" type="ORF">Bca52824_018029</name>
</gene>
<evidence type="ECO:0000313" key="3">
    <source>
        <dbReference type="Proteomes" id="UP000886595"/>
    </source>
</evidence>
<evidence type="ECO:0000313" key="2">
    <source>
        <dbReference type="EMBL" id="KAG2314907.1"/>
    </source>
</evidence>
<dbReference type="Proteomes" id="UP000886595">
    <property type="component" value="Unassembled WGS sequence"/>
</dbReference>
<sequence length="71" mass="7871">MKSVDDKKKAIDDSGTKLTPVTRMYMGTPRTLTSRIGTPSSSKLISLLFDLILVSIQLGLPIRVSIIFEFE</sequence>
<keyword evidence="1" id="KW-1133">Transmembrane helix</keyword>
<keyword evidence="1" id="KW-0812">Transmembrane</keyword>
<comment type="caution">
    <text evidence="2">The sequence shown here is derived from an EMBL/GenBank/DDBJ whole genome shotgun (WGS) entry which is preliminary data.</text>
</comment>
<dbReference type="EMBL" id="JAAMPC010000004">
    <property type="protein sequence ID" value="KAG2314907.1"/>
    <property type="molecule type" value="Genomic_DNA"/>
</dbReference>
<accession>A0A8X8AZ02</accession>
<proteinExistence type="predicted"/>
<evidence type="ECO:0000256" key="1">
    <source>
        <dbReference type="SAM" id="Phobius"/>
    </source>
</evidence>